<comment type="caution">
    <text evidence="1">The sequence shown here is derived from an EMBL/GenBank/DDBJ whole genome shotgun (WGS) entry which is preliminary data.</text>
</comment>
<organism evidence="1 2">
    <name type="scientific">Pinibacter aurantiacus</name>
    <dbReference type="NCBI Taxonomy" id="2851599"/>
    <lineage>
        <taxon>Bacteria</taxon>
        <taxon>Pseudomonadati</taxon>
        <taxon>Bacteroidota</taxon>
        <taxon>Chitinophagia</taxon>
        <taxon>Chitinophagales</taxon>
        <taxon>Chitinophagaceae</taxon>
        <taxon>Pinibacter</taxon>
    </lineage>
</organism>
<gene>
    <name evidence="1" type="ORF">KTO63_10675</name>
</gene>
<evidence type="ECO:0000313" key="2">
    <source>
        <dbReference type="Proteomes" id="UP000812270"/>
    </source>
</evidence>
<dbReference type="AlphaFoldDB" id="A0A9E2SAF9"/>
<protein>
    <submittedName>
        <fullName evidence="1">Uncharacterized protein</fullName>
    </submittedName>
</protein>
<evidence type="ECO:0000313" key="1">
    <source>
        <dbReference type="EMBL" id="MBV4357614.1"/>
    </source>
</evidence>
<dbReference type="Proteomes" id="UP000812270">
    <property type="component" value="Unassembled WGS sequence"/>
</dbReference>
<proteinExistence type="predicted"/>
<accession>A0A9E2SAF9</accession>
<sequence>MESRLIYEANKKSIGKVEWIEHAGGEWAYCGVKEDFRRELVEAELSSFFNQDVFYFSKTRKDSFTRMKQELMLHIEEMIGVNEFCIWNDEFKRVMEFNKIGTFRKGEFSKSVMSSPKYSYLKPGSPDKVKGKLVKYRKGDCLSIHCGGGKYLAVFISEKFNRFYDLTLFDYLEDRKPTIEDLVSGCYFGRYGDSTEGIFPCVEKLMMDCLEVDASEDVERIAHFEITESLQVGSYGGRESFAKLLEHYNLSIDNRRTNTENFNKRPDVFFIGDRLMKFKEIIKSEDGLADKVP</sequence>
<name>A0A9E2SAF9_9BACT</name>
<dbReference type="RefSeq" id="WP_217791268.1">
    <property type="nucleotide sequence ID" value="NZ_JAHSPG010000006.1"/>
</dbReference>
<keyword evidence="2" id="KW-1185">Reference proteome</keyword>
<reference evidence="1" key="1">
    <citation type="submission" date="2021-06" db="EMBL/GenBank/DDBJ databases">
        <authorList>
            <person name="Huq M.A."/>
        </authorList>
    </citation>
    <scope>NUCLEOTIDE SEQUENCE</scope>
    <source>
        <strain evidence="1">MAH-26</strain>
    </source>
</reference>
<dbReference type="EMBL" id="JAHSPG010000006">
    <property type="protein sequence ID" value="MBV4357614.1"/>
    <property type="molecule type" value="Genomic_DNA"/>
</dbReference>